<dbReference type="EMBL" id="JBJKFK010004387">
    <property type="protein sequence ID" value="KAL3309028.1"/>
    <property type="molecule type" value="Genomic_DNA"/>
</dbReference>
<gene>
    <name evidence="1" type="ORF">Ciccas_012429</name>
</gene>
<protein>
    <submittedName>
        <fullName evidence="1">Uncharacterized protein</fullName>
    </submittedName>
</protein>
<sequence>MRLEELQEENAVLTVEEAVRPVVLHILHDYLEAASLLLVPELAADQVVVPVVGEHVSLAICTPPAPTHNFCPLLHPWGEERLEWSLASDVEGLARWVEASSGRRVRWCHEDGPCSWYSCQSVVENLCPSSKPAQVRVSFDGTQGKLALSQTATQVSSFTEENALSMLWLLSTDSEEQNRLLALMPYDLTNNASSAVPREALLSGHCHLDLEGEFRIFASAMDLVDEDCIILHQRIFPL</sequence>
<reference evidence="1 2" key="1">
    <citation type="submission" date="2024-11" db="EMBL/GenBank/DDBJ databases">
        <title>Adaptive evolution of stress response genes in parasites aligns with host niche diversity.</title>
        <authorList>
            <person name="Hahn C."/>
            <person name="Resl P."/>
        </authorList>
    </citation>
    <scope>NUCLEOTIDE SEQUENCE [LARGE SCALE GENOMIC DNA]</scope>
    <source>
        <strain evidence="1">EGGRZ-B1_66</strain>
        <tissue evidence="1">Body</tissue>
    </source>
</reference>
<evidence type="ECO:0000313" key="1">
    <source>
        <dbReference type="EMBL" id="KAL3309028.1"/>
    </source>
</evidence>
<proteinExistence type="predicted"/>
<accession>A0ABD2PPM0</accession>
<comment type="caution">
    <text evidence="1">The sequence shown here is derived from an EMBL/GenBank/DDBJ whole genome shotgun (WGS) entry which is preliminary data.</text>
</comment>
<evidence type="ECO:0000313" key="2">
    <source>
        <dbReference type="Proteomes" id="UP001626550"/>
    </source>
</evidence>
<keyword evidence="2" id="KW-1185">Reference proteome</keyword>
<name>A0ABD2PPM0_9PLAT</name>
<dbReference type="Proteomes" id="UP001626550">
    <property type="component" value="Unassembled WGS sequence"/>
</dbReference>
<organism evidence="1 2">
    <name type="scientific">Cichlidogyrus casuarinus</name>
    <dbReference type="NCBI Taxonomy" id="1844966"/>
    <lineage>
        <taxon>Eukaryota</taxon>
        <taxon>Metazoa</taxon>
        <taxon>Spiralia</taxon>
        <taxon>Lophotrochozoa</taxon>
        <taxon>Platyhelminthes</taxon>
        <taxon>Monogenea</taxon>
        <taxon>Monopisthocotylea</taxon>
        <taxon>Dactylogyridea</taxon>
        <taxon>Ancyrocephalidae</taxon>
        <taxon>Cichlidogyrus</taxon>
    </lineage>
</organism>
<dbReference type="AlphaFoldDB" id="A0ABD2PPM0"/>